<dbReference type="PROSITE" id="PS51864">
    <property type="entry name" value="ASTACIN"/>
    <property type="match status" value="1"/>
</dbReference>
<dbReference type="EC" id="3.4.24.-" evidence="8"/>
<evidence type="ECO:0000256" key="2">
    <source>
        <dbReference type="ARBA" id="ARBA00022723"/>
    </source>
</evidence>
<comment type="caution">
    <text evidence="7">Lacks conserved residue(s) required for the propagation of feature annotation.</text>
</comment>
<keyword evidence="1 8" id="KW-0645">Protease</keyword>
<dbReference type="GO" id="GO:0006508">
    <property type="term" value="P:proteolysis"/>
    <property type="evidence" value="ECO:0007669"/>
    <property type="project" value="UniProtKB-KW"/>
</dbReference>
<keyword evidence="2 8" id="KW-0479">Metal-binding</keyword>
<keyword evidence="4 8" id="KW-0862">Zinc</keyword>
<comment type="cofactor">
    <cofactor evidence="8">
        <name>Zn(2+)</name>
        <dbReference type="ChEBI" id="CHEBI:29105"/>
    </cofactor>
    <text evidence="8">Binds 1 zinc ion per subunit.</text>
</comment>
<feature type="domain" description="Peptidase M12A" evidence="9">
    <location>
        <begin position="33"/>
        <end position="227"/>
    </location>
</feature>
<organism evidence="10 11">
    <name type="scientific">Parastrongyloides trichosuri</name>
    <name type="common">Possum-specific nematode worm</name>
    <dbReference type="NCBI Taxonomy" id="131310"/>
    <lineage>
        <taxon>Eukaryota</taxon>
        <taxon>Metazoa</taxon>
        <taxon>Ecdysozoa</taxon>
        <taxon>Nematoda</taxon>
        <taxon>Chromadorea</taxon>
        <taxon>Rhabditida</taxon>
        <taxon>Tylenchina</taxon>
        <taxon>Panagrolaimomorpha</taxon>
        <taxon>Strongyloidoidea</taxon>
        <taxon>Strongyloididae</taxon>
        <taxon>Parastrongyloides</taxon>
    </lineage>
</organism>
<dbReference type="InterPro" id="IPR001506">
    <property type="entry name" value="Peptidase_M12A"/>
</dbReference>
<dbReference type="SMART" id="SM00235">
    <property type="entry name" value="ZnMc"/>
    <property type="match status" value="1"/>
</dbReference>
<dbReference type="InterPro" id="IPR024079">
    <property type="entry name" value="MetalloPept_cat_dom_sf"/>
</dbReference>
<dbReference type="InterPro" id="IPR006026">
    <property type="entry name" value="Peptidase_Metallo"/>
</dbReference>
<evidence type="ECO:0000256" key="5">
    <source>
        <dbReference type="ARBA" id="ARBA00023049"/>
    </source>
</evidence>
<dbReference type="SUPFAM" id="SSF55486">
    <property type="entry name" value="Metalloproteases ('zincins'), catalytic domain"/>
    <property type="match status" value="1"/>
</dbReference>
<dbReference type="AlphaFoldDB" id="A0A0N4Z5I1"/>
<dbReference type="PANTHER" id="PTHR10127">
    <property type="entry name" value="DISCOIDIN, CUB, EGF, LAMININ , AND ZINC METALLOPROTEASE DOMAIN CONTAINING"/>
    <property type="match status" value="1"/>
</dbReference>
<dbReference type="GO" id="GO:0008270">
    <property type="term" value="F:zinc ion binding"/>
    <property type="evidence" value="ECO:0007669"/>
    <property type="project" value="InterPro"/>
</dbReference>
<evidence type="ECO:0000256" key="7">
    <source>
        <dbReference type="PROSITE-ProRule" id="PRU01211"/>
    </source>
</evidence>
<dbReference type="WBParaSite" id="PTRK_0000237010.1">
    <property type="protein sequence ID" value="PTRK_0000237010.1"/>
    <property type="gene ID" value="PTRK_0000237010"/>
</dbReference>
<sequence length="227" mass="26618">MSVNILYHFQNGTNNINSYFFSFLNDFYERNKREILARGYTKFKLPISYYIANETLKANVTKALERFRNQTCLNFTEVNNSSEIKKGNGLIFLCANGCSTLSGKDPNNTRYIYLADGCLTPYGIQSMVGITLGINYEHLRRDRDDYIKLRWSNIPEKFKYIFNNSMFYNVSKSFGVHYNFGSGFQIGPWWYGENARDAFKVKEKIYYDTLGQQSLDFSDYKLVNLYY</sequence>
<dbReference type="Proteomes" id="UP000038045">
    <property type="component" value="Unplaced"/>
</dbReference>
<evidence type="ECO:0000256" key="3">
    <source>
        <dbReference type="ARBA" id="ARBA00022801"/>
    </source>
</evidence>
<proteinExistence type="predicted"/>
<dbReference type="PANTHER" id="PTHR10127:SF780">
    <property type="entry name" value="METALLOENDOPEPTIDASE"/>
    <property type="match status" value="1"/>
</dbReference>
<keyword evidence="10" id="KW-1185">Reference proteome</keyword>
<protein>
    <recommendedName>
        <fullName evidence="8">Metalloendopeptidase</fullName>
        <ecNumber evidence="8">3.4.24.-</ecNumber>
    </recommendedName>
</protein>
<evidence type="ECO:0000256" key="4">
    <source>
        <dbReference type="ARBA" id="ARBA00022833"/>
    </source>
</evidence>
<evidence type="ECO:0000256" key="8">
    <source>
        <dbReference type="RuleBase" id="RU361183"/>
    </source>
</evidence>
<dbReference type="PRINTS" id="PR00480">
    <property type="entry name" value="ASTACIN"/>
</dbReference>
<keyword evidence="5 8" id="KW-0482">Metalloprotease</keyword>
<name>A0A0N4Z5I1_PARTI</name>
<evidence type="ECO:0000313" key="11">
    <source>
        <dbReference type="WBParaSite" id="PTRK_0000237010.1"/>
    </source>
</evidence>
<dbReference type="Pfam" id="PF01400">
    <property type="entry name" value="Astacin"/>
    <property type="match status" value="1"/>
</dbReference>
<evidence type="ECO:0000313" key="10">
    <source>
        <dbReference type="Proteomes" id="UP000038045"/>
    </source>
</evidence>
<dbReference type="GO" id="GO:0004222">
    <property type="term" value="F:metalloendopeptidase activity"/>
    <property type="evidence" value="ECO:0007669"/>
    <property type="project" value="UniProtKB-UniRule"/>
</dbReference>
<evidence type="ECO:0000259" key="9">
    <source>
        <dbReference type="PROSITE" id="PS51864"/>
    </source>
</evidence>
<evidence type="ECO:0000256" key="1">
    <source>
        <dbReference type="ARBA" id="ARBA00022670"/>
    </source>
</evidence>
<evidence type="ECO:0000256" key="6">
    <source>
        <dbReference type="ARBA" id="ARBA00023157"/>
    </source>
</evidence>
<accession>A0A0N4Z5I1</accession>
<keyword evidence="3 8" id="KW-0378">Hydrolase</keyword>
<dbReference type="Gene3D" id="3.40.390.10">
    <property type="entry name" value="Collagenase (Catalytic Domain)"/>
    <property type="match status" value="1"/>
</dbReference>
<keyword evidence="6" id="KW-1015">Disulfide bond</keyword>
<reference evidence="11" key="1">
    <citation type="submission" date="2017-02" db="UniProtKB">
        <authorList>
            <consortium name="WormBaseParasite"/>
        </authorList>
    </citation>
    <scope>IDENTIFICATION</scope>
</reference>